<dbReference type="OrthoDB" id="417697at2759"/>
<keyword evidence="2 4" id="KW-0489">Methyltransferase</keyword>
<keyword evidence="3 4" id="KW-0808">Transferase</keyword>
<dbReference type="SUPFAM" id="SSF53335">
    <property type="entry name" value="S-adenosyl-L-methionine-dependent methyltransferases"/>
    <property type="match status" value="1"/>
</dbReference>
<evidence type="ECO:0000313" key="7">
    <source>
        <dbReference type="Proteomes" id="UP001151582"/>
    </source>
</evidence>
<comment type="caution">
    <text evidence="6">The sequence shown here is derived from an EMBL/GenBank/DDBJ whole genome shotgun (WGS) entry which is preliminary data.</text>
</comment>
<feature type="region of interest" description="Disordered" evidence="5">
    <location>
        <begin position="1"/>
        <end position="25"/>
    </location>
</feature>
<name>A0A9W8B7Y3_9FUNG</name>
<dbReference type="EC" id="2.1.1.-" evidence="4"/>
<dbReference type="AlphaFoldDB" id="A0A9W8B7Y3"/>
<evidence type="ECO:0000313" key="6">
    <source>
        <dbReference type="EMBL" id="KAJ1982458.1"/>
    </source>
</evidence>
<sequence length="273" mass="32302">MPSDTQPDKKQTSSAQDRADTTTRFGSRMLATEDNVFEHNAWDHVEWSEEQEQLAQEKIALQQANPVPHDEQGKYHQDAADYWNQFYQKNENRFFKDRHWLRIEFPELFDRPANQTHRFNVLENHPNYDPSRGQAFVWDLASANLPKEIEPHSLDVVILVFVFSALHPDHWDQAVANLEALLRPGGMILFRDYGRHDLAQLRFKKQRLLADNFYIRGDGTRVYFFTNDEIEKIFGTLFAVKQNAVDKRLIVNRHKKLKMYRVWLQGKFQKPFA</sequence>
<keyword evidence="7" id="KW-1185">Reference proteome</keyword>
<gene>
    <name evidence="6" type="ORF">H4R34_001695</name>
</gene>
<accession>A0A9W8B7Y3</accession>
<dbReference type="Pfam" id="PF13489">
    <property type="entry name" value="Methyltransf_23"/>
    <property type="match status" value="1"/>
</dbReference>
<comment type="function">
    <text evidence="4">S-adenosyl-L-methionine-dependent methyltransferase.</text>
</comment>
<reference evidence="6" key="1">
    <citation type="submission" date="2022-07" db="EMBL/GenBank/DDBJ databases">
        <title>Phylogenomic reconstructions and comparative analyses of Kickxellomycotina fungi.</title>
        <authorList>
            <person name="Reynolds N.K."/>
            <person name="Stajich J.E."/>
            <person name="Barry K."/>
            <person name="Grigoriev I.V."/>
            <person name="Crous P."/>
            <person name="Smith M.E."/>
        </authorList>
    </citation>
    <scope>NUCLEOTIDE SEQUENCE</scope>
    <source>
        <strain evidence="6">RSA 567</strain>
    </source>
</reference>
<organism evidence="6 7">
    <name type="scientific">Dimargaris verticillata</name>
    <dbReference type="NCBI Taxonomy" id="2761393"/>
    <lineage>
        <taxon>Eukaryota</taxon>
        <taxon>Fungi</taxon>
        <taxon>Fungi incertae sedis</taxon>
        <taxon>Zoopagomycota</taxon>
        <taxon>Kickxellomycotina</taxon>
        <taxon>Dimargaritomycetes</taxon>
        <taxon>Dimargaritales</taxon>
        <taxon>Dimargaritaceae</taxon>
        <taxon>Dimargaris</taxon>
    </lineage>
</organism>
<proteinExistence type="inferred from homology"/>
<protein>
    <recommendedName>
        <fullName evidence="4">tRNA N(3)-methylcytidine methyltransferase</fullName>
        <ecNumber evidence="4">2.1.1.-</ecNumber>
    </recommendedName>
</protein>
<dbReference type="GO" id="GO:0052735">
    <property type="term" value="F:tRNA (cytidine-3-)-methyltransferase activity"/>
    <property type="evidence" value="ECO:0007669"/>
    <property type="project" value="TreeGrafter"/>
</dbReference>
<dbReference type="Gene3D" id="3.40.50.150">
    <property type="entry name" value="Vaccinia Virus protein VP39"/>
    <property type="match status" value="1"/>
</dbReference>
<dbReference type="PIRSF" id="PIRSF037755">
    <property type="entry name" value="Mettl2_prd"/>
    <property type="match status" value="1"/>
</dbReference>
<evidence type="ECO:0000256" key="1">
    <source>
        <dbReference type="ARBA" id="ARBA00009725"/>
    </source>
</evidence>
<dbReference type="PANTHER" id="PTHR22809">
    <property type="entry name" value="METHYLTRANSFERASE-RELATED"/>
    <property type="match status" value="1"/>
</dbReference>
<dbReference type="GO" id="GO:0032259">
    <property type="term" value="P:methylation"/>
    <property type="evidence" value="ECO:0007669"/>
    <property type="project" value="UniProtKB-KW"/>
</dbReference>
<evidence type="ECO:0000256" key="4">
    <source>
        <dbReference type="PIRNR" id="PIRNR037755"/>
    </source>
</evidence>
<feature type="compositionally biased region" description="Basic and acidic residues" evidence="5">
    <location>
        <begin position="1"/>
        <end position="21"/>
    </location>
</feature>
<evidence type="ECO:0000256" key="5">
    <source>
        <dbReference type="SAM" id="MobiDB-lite"/>
    </source>
</evidence>
<dbReference type="InterPro" id="IPR026113">
    <property type="entry name" value="METTL2/6/8-like"/>
</dbReference>
<dbReference type="CDD" id="cd02440">
    <property type="entry name" value="AdoMet_MTases"/>
    <property type="match status" value="1"/>
</dbReference>
<dbReference type="EMBL" id="JANBQB010000089">
    <property type="protein sequence ID" value="KAJ1982458.1"/>
    <property type="molecule type" value="Genomic_DNA"/>
</dbReference>
<dbReference type="Proteomes" id="UP001151582">
    <property type="component" value="Unassembled WGS sequence"/>
</dbReference>
<dbReference type="PANTHER" id="PTHR22809:SF11">
    <property type="entry name" value="TRNA N(3)-METHYLCYTIDINE METHYLTRANSFERASE METTL2"/>
    <property type="match status" value="1"/>
</dbReference>
<dbReference type="InterPro" id="IPR029063">
    <property type="entry name" value="SAM-dependent_MTases_sf"/>
</dbReference>
<comment type="similarity">
    <text evidence="1 4">Belongs to the methyltransferase superfamily. METL family.</text>
</comment>
<evidence type="ECO:0000256" key="2">
    <source>
        <dbReference type="ARBA" id="ARBA00022603"/>
    </source>
</evidence>
<evidence type="ECO:0000256" key="3">
    <source>
        <dbReference type="ARBA" id="ARBA00022679"/>
    </source>
</evidence>